<dbReference type="Proteomes" id="UP001595799">
    <property type="component" value="Unassembled WGS sequence"/>
</dbReference>
<comment type="caution">
    <text evidence="2">The sequence shown here is derived from an EMBL/GenBank/DDBJ whole genome shotgun (WGS) entry which is preliminary data.</text>
</comment>
<organism evidence="2 3">
    <name type="scientific">Fodinicurvata halophila</name>
    <dbReference type="NCBI Taxonomy" id="1419723"/>
    <lineage>
        <taxon>Bacteria</taxon>
        <taxon>Pseudomonadati</taxon>
        <taxon>Pseudomonadota</taxon>
        <taxon>Alphaproteobacteria</taxon>
        <taxon>Rhodospirillales</taxon>
        <taxon>Rhodovibrionaceae</taxon>
        <taxon>Fodinicurvata</taxon>
    </lineage>
</organism>
<evidence type="ECO:0000313" key="2">
    <source>
        <dbReference type="EMBL" id="MFC4352492.1"/>
    </source>
</evidence>
<dbReference type="PANTHER" id="PTHR46623">
    <property type="entry name" value="CARBOXYMETHYLENEBUTENOLIDASE-RELATED"/>
    <property type="match status" value="1"/>
</dbReference>
<feature type="domain" description="Dienelactone hydrolase" evidence="1">
    <location>
        <begin position="68"/>
        <end position="273"/>
    </location>
</feature>
<reference evidence="3" key="1">
    <citation type="journal article" date="2019" name="Int. J. Syst. Evol. Microbiol.">
        <title>The Global Catalogue of Microorganisms (GCM) 10K type strain sequencing project: providing services to taxonomists for standard genome sequencing and annotation.</title>
        <authorList>
            <consortium name="The Broad Institute Genomics Platform"/>
            <consortium name="The Broad Institute Genome Sequencing Center for Infectious Disease"/>
            <person name="Wu L."/>
            <person name="Ma J."/>
        </authorList>
    </citation>
    <scope>NUCLEOTIDE SEQUENCE [LARGE SCALE GENOMIC DNA]</scope>
    <source>
        <strain evidence="3">CECT 8472</strain>
    </source>
</reference>
<sequence length="277" mass="29971">MKSPIYKTIPLGPAEGSGYGRRSVLKGLAAAPLASGLANVLANPKLARAAAETLEEVQLTLSNGDTVSASLARPADTPAQAVLLIHEWWGLNDQIKTMAAEFAEQGYLALAVDLYGGEVAEAGNREKARELTQELDPEVATETLVAWIDWLRDHDDSTGKVATVGWCFGGAWSLNASIATPVDATVIYYGRVDRSVEDLKKLKGPVLGHFGRQDEAITAEMVETFASRMDEAGKDLTLYWYDAGHAFANPTGARYDEEDAATAWDRTLVFLKAQLRE</sequence>
<protein>
    <submittedName>
        <fullName evidence="2">Dienelactone hydrolase family protein</fullName>
        <ecNumber evidence="2">3.1.-.-</ecNumber>
    </submittedName>
</protein>
<dbReference type="Gene3D" id="3.40.50.1820">
    <property type="entry name" value="alpha/beta hydrolase"/>
    <property type="match status" value="1"/>
</dbReference>
<accession>A0ABV8UMI2</accession>
<dbReference type="RefSeq" id="WP_382422843.1">
    <property type="nucleotide sequence ID" value="NZ_JBHSCW010000007.1"/>
</dbReference>
<dbReference type="PROSITE" id="PS51318">
    <property type="entry name" value="TAT"/>
    <property type="match status" value="1"/>
</dbReference>
<evidence type="ECO:0000313" key="3">
    <source>
        <dbReference type="Proteomes" id="UP001595799"/>
    </source>
</evidence>
<dbReference type="InterPro" id="IPR029058">
    <property type="entry name" value="AB_hydrolase_fold"/>
</dbReference>
<gene>
    <name evidence="2" type="ORF">ACFOW6_13155</name>
</gene>
<dbReference type="EMBL" id="JBHSCW010000007">
    <property type="protein sequence ID" value="MFC4352492.1"/>
    <property type="molecule type" value="Genomic_DNA"/>
</dbReference>
<dbReference type="GO" id="GO:0016787">
    <property type="term" value="F:hydrolase activity"/>
    <property type="evidence" value="ECO:0007669"/>
    <property type="project" value="UniProtKB-KW"/>
</dbReference>
<dbReference type="InterPro" id="IPR006311">
    <property type="entry name" value="TAT_signal"/>
</dbReference>
<keyword evidence="2" id="KW-0378">Hydrolase</keyword>
<dbReference type="InterPro" id="IPR002925">
    <property type="entry name" value="Dienelactn_hydro"/>
</dbReference>
<keyword evidence="3" id="KW-1185">Reference proteome</keyword>
<dbReference type="EC" id="3.1.-.-" evidence="2"/>
<dbReference type="SUPFAM" id="SSF53474">
    <property type="entry name" value="alpha/beta-Hydrolases"/>
    <property type="match status" value="1"/>
</dbReference>
<dbReference type="PANTHER" id="PTHR46623:SF6">
    <property type="entry name" value="ALPHA_BETA-HYDROLASES SUPERFAMILY PROTEIN"/>
    <property type="match status" value="1"/>
</dbReference>
<dbReference type="InterPro" id="IPR051049">
    <property type="entry name" value="Dienelactone_hydrolase-like"/>
</dbReference>
<dbReference type="Pfam" id="PF01738">
    <property type="entry name" value="DLH"/>
    <property type="match status" value="1"/>
</dbReference>
<name>A0ABV8UMI2_9PROT</name>
<proteinExistence type="predicted"/>
<evidence type="ECO:0000259" key="1">
    <source>
        <dbReference type="Pfam" id="PF01738"/>
    </source>
</evidence>